<keyword evidence="2" id="KW-1185">Reference proteome</keyword>
<sequence length="68" mass="7519">MTRTVINLDDDLVAKASEIFGTTTKVATVNAALKEAVDRRGRQDFLDWLEQGGLPDLGDEEIRASAWQ</sequence>
<reference evidence="2" key="1">
    <citation type="journal article" date="2019" name="Int. J. Syst. Evol. Microbiol.">
        <title>The Global Catalogue of Microorganisms (GCM) 10K type strain sequencing project: providing services to taxonomists for standard genome sequencing and annotation.</title>
        <authorList>
            <consortium name="The Broad Institute Genomics Platform"/>
            <consortium name="The Broad Institute Genome Sequencing Center for Infectious Disease"/>
            <person name="Wu L."/>
            <person name="Ma J."/>
        </authorList>
    </citation>
    <scope>NUCLEOTIDE SEQUENCE [LARGE SCALE GENOMIC DNA]</scope>
    <source>
        <strain evidence="2">JCM 16001</strain>
    </source>
</reference>
<dbReference type="RefSeq" id="WP_344481881.1">
    <property type="nucleotide sequence ID" value="NZ_BAAAQF010000004.1"/>
</dbReference>
<dbReference type="EMBL" id="BAAAQF010000004">
    <property type="protein sequence ID" value="GAA1664434.1"/>
    <property type="molecule type" value="Genomic_DNA"/>
</dbReference>
<evidence type="ECO:0000313" key="1">
    <source>
        <dbReference type="EMBL" id="GAA1664434.1"/>
    </source>
</evidence>
<proteinExistence type="predicted"/>
<dbReference type="Pfam" id="PF09957">
    <property type="entry name" value="VapB_antitoxin"/>
    <property type="match status" value="1"/>
</dbReference>
<evidence type="ECO:0000313" key="2">
    <source>
        <dbReference type="Proteomes" id="UP001499851"/>
    </source>
</evidence>
<accession>A0ABP4S296</accession>
<name>A0ABP4S296_9ACTN</name>
<dbReference type="Proteomes" id="UP001499851">
    <property type="component" value="Unassembled WGS sequence"/>
</dbReference>
<protein>
    <recommendedName>
        <fullName evidence="3">Type II toxin-antitoxin system VapB family antitoxin</fullName>
    </recommendedName>
</protein>
<dbReference type="InterPro" id="IPR019239">
    <property type="entry name" value="VapB_antitoxin"/>
</dbReference>
<organism evidence="1 2">
    <name type="scientific">Glycomyces endophyticus</name>
    <dbReference type="NCBI Taxonomy" id="480996"/>
    <lineage>
        <taxon>Bacteria</taxon>
        <taxon>Bacillati</taxon>
        <taxon>Actinomycetota</taxon>
        <taxon>Actinomycetes</taxon>
        <taxon>Glycomycetales</taxon>
        <taxon>Glycomycetaceae</taxon>
        <taxon>Glycomyces</taxon>
    </lineage>
</organism>
<comment type="caution">
    <text evidence="1">The sequence shown here is derived from an EMBL/GenBank/DDBJ whole genome shotgun (WGS) entry which is preliminary data.</text>
</comment>
<gene>
    <name evidence="1" type="ORF">GCM10009830_07470</name>
</gene>
<evidence type="ECO:0008006" key="3">
    <source>
        <dbReference type="Google" id="ProtNLM"/>
    </source>
</evidence>